<gene>
    <name evidence="2" type="ORF">HGRIS_013955</name>
</gene>
<proteinExistence type="predicted"/>
<feature type="transmembrane region" description="Helical" evidence="1">
    <location>
        <begin position="327"/>
        <end position="353"/>
    </location>
</feature>
<keyword evidence="1" id="KW-0472">Membrane</keyword>
<evidence type="ECO:0000313" key="2">
    <source>
        <dbReference type="EMBL" id="KAL0958615.1"/>
    </source>
</evidence>
<keyword evidence="1" id="KW-1133">Transmembrane helix</keyword>
<protein>
    <recommendedName>
        <fullName evidence="4">Protein kinase domain-containing protein</fullName>
    </recommendedName>
</protein>
<keyword evidence="3" id="KW-1185">Reference proteome</keyword>
<sequence length="528" mass="59044">MVTIAECLQQNRAVIAAIRHDCVSSSQTGGGTTDSLFQATYGENLSLRPESNILDSLRNLFPNMMHVLLTHPASVQLVTQNIHLIMPALLDIRETQESDVTMKHAVFAERTWALAKALILQDAVNKGIDPEEVTRSLAKFHIKHEYLLPSGKPDAMLVDDMTGRGAPIEIKASRHFDIARGSLVLDKGLDGINAPTQRLVHFRRQLFGYAYDSGINLCLATGMQNGTWLTGTDQQNSVYPGENFLFYSENITPQGMNTFDRFWALVEVEVLFFIYAVHRICQDECIQKLGRPVPLLFHNKIKNDHLRGLQHGTSSGTSMMATIMGTILTFLTAFILLMLGPSVICSRWVSLYISLDHRAAKFVQVEPLSPIKARLSISFPLFLQTAAMMGWGLHGRVMSIKWTSLAIKAAPVDVLAHESKFYELGEPKSPSFMLRYYGTFRFTGPQLAGFGMMILELGSPIHNWSDKDFEDAERVVEKMHQLLGVHHHDIAPRNFVRGIRDQHMRIVDFAQAGFAEDCAVGCQDSLCI</sequence>
<organism evidence="2 3">
    <name type="scientific">Hohenbuehelia grisea</name>
    <dbReference type="NCBI Taxonomy" id="104357"/>
    <lineage>
        <taxon>Eukaryota</taxon>
        <taxon>Fungi</taxon>
        <taxon>Dikarya</taxon>
        <taxon>Basidiomycota</taxon>
        <taxon>Agaricomycotina</taxon>
        <taxon>Agaricomycetes</taxon>
        <taxon>Agaricomycetidae</taxon>
        <taxon>Agaricales</taxon>
        <taxon>Pleurotineae</taxon>
        <taxon>Pleurotaceae</taxon>
        <taxon>Hohenbuehelia</taxon>
    </lineage>
</organism>
<comment type="caution">
    <text evidence="2">The sequence shown here is derived from an EMBL/GenBank/DDBJ whole genome shotgun (WGS) entry which is preliminary data.</text>
</comment>
<evidence type="ECO:0000256" key="1">
    <source>
        <dbReference type="SAM" id="Phobius"/>
    </source>
</evidence>
<dbReference type="Proteomes" id="UP001556367">
    <property type="component" value="Unassembled WGS sequence"/>
</dbReference>
<name>A0ABR3JTV9_9AGAR</name>
<evidence type="ECO:0000313" key="3">
    <source>
        <dbReference type="Proteomes" id="UP001556367"/>
    </source>
</evidence>
<dbReference type="EMBL" id="JASNQZ010000003">
    <property type="protein sequence ID" value="KAL0958615.1"/>
    <property type="molecule type" value="Genomic_DNA"/>
</dbReference>
<evidence type="ECO:0008006" key="4">
    <source>
        <dbReference type="Google" id="ProtNLM"/>
    </source>
</evidence>
<reference evidence="3" key="1">
    <citation type="submission" date="2024-06" db="EMBL/GenBank/DDBJ databases">
        <title>Multi-omics analyses provide insights into the biosynthesis of the anticancer antibiotic pleurotin in Hohenbuehelia grisea.</title>
        <authorList>
            <person name="Weaver J.A."/>
            <person name="Alberti F."/>
        </authorList>
    </citation>
    <scope>NUCLEOTIDE SEQUENCE [LARGE SCALE GENOMIC DNA]</scope>
    <source>
        <strain evidence="3">T-177</strain>
    </source>
</reference>
<accession>A0ABR3JTV9</accession>
<keyword evidence="1" id="KW-0812">Transmembrane</keyword>